<protein>
    <recommendedName>
        <fullName evidence="4">SH3 domain-containing protein</fullName>
    </recommendedName>
</protein>
<gene>
    <name evidence="2" type="ORF">FHS22_007163</name>
</gene>
<evidence type="ECO:0000256" key="1">
    <source>
        <dbReference type="SAM" id="SignalP"/>
    </source>
</evidence>
<dbReference type="EMBL" id="JACHJJ010000041">
    <property type="protein sequence ID" value="MBB5967849.1"/>
    <property type="molecule type" value="Genomic_DNA"/>
</dbReference>
<dbReference type="RefSeq" id="WP_221474525.1">
    <property type="nucleotide sequence ID" value="NZ_BAAAWZ010000004.1"/>
</dbReference>
<organism evidence="2 3">
    <name type="scientific">Planomonospora venezuelensis</name>
    <dbReference type="NCBI Taxonomy" id="1999"/>
    <lineage>
        <taxon>Bacteria</taxon>
        <taxon>Bacillati</taxon>
        <taxon>Actinomycetota</taxon>
        <taxon>Actinomycetes</taxon>
        <taxon>Streptosporangiales</taxon>
        <taxon>Streptosporangiaceae</taxon>
        <taxon>Planomonospora</taxon>
    </lineage>
</organism>
<sequence length="133" mass="14452">MPTPGRRLLLARRAALSLLLAASTVGAAGAATAQAAAPNCSVKHNENGEGAAWLNKGVNLKTGPYSGCGNVTWAAKDTYVYFLCWYDNSYGNTWWYVRIKGTSTHGWTSQDNFYGDMHDENGDGFITPLRCKQ</sequence>
<evidence type="ECO:0000313" key="2">
    <source>
        <dbReference type="EMBL" id="MBB5967849.1"/>
    </source>
</evidence>
<dbReference type="Proteomes" id="UP000562352">
    <property type="component" value="Unassembled WGS sequence"/>
</dbReference>
<name>A0A841DEF1_PLAVE</name>
<keyword evidence="1" id="KW-0732">Signal</keyword>
<keyword evidence="3" id="KW-1185">Reference proteome</keyword>
<dbReference type="InterPro" id="IPR006311">
    <property type="entry name" value="TAT_signal"/>
</dbReference>
<proteinExistence type="predicted"/>
<reference evidence="2 3" key="1">
    <citation type="submission" date="2020-08" db="EMBL/GenBank/DDBJ databases">
        <title>Genomic Encyclopedia of Type Strains, Phase III (KMG-III): the genomes of soil and plant-associated and newly described type strains.</title>
        <authorList>
            <person name="Whitman W."/>
        </authorList>
    </citation>
    <scope>NUCLEOTIDE SEQUENCE [LARGE SCALE GENOMIC DNA]</scope>
    <source>
        <strain evidence="2 3">CECT 3303</strain>
    </source>
</reference>
<dbReference type="PROSITE" id="PS51318">
    <property type="entry name" value="TAT"/>
    <property type="match status" value="1"/>
</dbReference>
<evidence type="ECO:0000313" key="3">
    <source>
        <dbReference type="Proteomes" id="UP000562352"/>
    </source>
</evidence>
<feature type="signal peptide" evidence="1">
    <location>
        <begin position="1"/>
        <end position="27"/>
    </location>
</feature>
<accession>A0A841DEF1</accession>
<evidence type="ECO:0008006" key="4">
    <source>
        <dbReference type="Google" id="ProtNLM"/>
    </source>
</evidence>
<comment type="caution">
    <text evidence="2">The sequence shown here is derived from an EMBL/GenBank/DDBJ whole genome shotgun (WGS) entry which is preliminary data.</text>
</comment>
<dbReference type="AlphaFoldDB" id="A0A841DEF1"/>
<feature type="chain" id="PRO_5038700599" description="SH3 domain-containing protein" evidence="1">
    <location>
        <begin position="28"/>
        <end position="133"/>
    </location>
</feature>